<dbReference type="GO" id="GO:1901987">
    <property type="term" value="P:regulation of cell cycle phase transition"/>
    <property type="evidence" value="ECO:0007669"/>
    <property type="project" value="TreeGrafter"/>
</dbReference>
<keyword evidence="2 4" id="KW-0863">Zinc-finger</keyword>
<dbReference type="PANTHER" id="PTHR15375:SF26">
    <property type="entry name" value="PROTEIN CHIFFON"/>
    <property type="match status" value="1"/>
</dbReference>
<dbReference type="GO" id="GO:0043539">
    <property type="term" value="F:protein serine/threonine kinase activator activity"/>
    <property type="evidence" value="ECO:0007669"/>
    <property type="project" value="TreeGrafter"/>
</dbReference>
<organism evidence="7 8">
    <name type="scientific">Protomyces lactucae-debilis</name>
    <dbReference type="NCBI Taxonomy" id="2754530"/>
    <lineage>
        <taxon>Eukaryota</taxon>
        <taxon>Fungi</taxon>
        <taxon>Dikarya</taxon>
        <taxon>Ascomycota</taxon>
        <taxon>Taphrinomycotina</taxon>
        <taxon>Taphrinomycetes</taxon>
        <taxon>Taphrinales</taxon>
        <taxon>Protomycetaceae</taxon>
        <taxon>Protomyces</taxon>
    </lineage>
</organism>
<feature type="region of interest" description="Disordered" evidence="5">
    <location>
        <begin position="178"/>
        <end position="201"/>
    </location>
</feature>
<dbReference type="InterPro" id="IPR051590">
    <property type="entry name" value="Replication_Regulatory_Kinase"/>
</dbReference>
<dbReference type="EMBL" id="MCFI01000014">
    <property type="protein sequence ID" value="ORY80004.1"/>
    <property type="molecule type" value="Genomic_DNA"/>
</dbReference>
<feature type="region of interest" description="Disordered" evidence="5">
    <location>
        <begin position="25"/>
        <end position="60"/>
    </location>
</feature>
<evidence type="ECO:0000256" key="4">
    <source>
        <dbReference type="PROSITE-ProRule" id="PRU00600"/>
    </source>
</evidence>
<keyword evidence="8" id="KW-1185">Reference proteome</keyword>
<name>A0A1Y2F992_PROLT</name>
<evidence type="ECO:0000259" key="6">
    <source>
        <dbReference type="PROSITE" id="PS51265"/>
    </source>
</evidence>
<dbReference type="RefSeq" id="XP_040724138.1">
    <property type="nucleotide sequence ID" value="XM_040872265.1"/>
</dbReference>
<dbReference type="Pfam" id="PF22437">
    <property type="entry name" value="DBF4_BRCT"/>
    <property type="match status" value="1"/>
</dbReference>
<dbReference type="PANTHER" id="PTHR15375">
    <property type="entry name" value="ACTIVATOR OF S-PHASE KINASE-RELATED"/>
    <property type="match status" value="1"/>
</dbReference>
<evidence type="ECO:0000313" key="8">
    <source>
        <dbReference type="Proteomes" id="UP000193685"/>
    </source>
</evidence>
<evidence type="ECO:0000313" key="7">
    <source>
        <dbReference type="EMBL" id="ORY80004.1"/>
    </source>
</evidence>
<dbReference type="InterPro" id="IPR055116">
    <property type="entry name" value="DBF4_BRCT"/>
</dbReference>
<dbReference type="GO" id="GO:0008270">
    <property type="term" value="F:zinc ion binding"/>
    <property type="evidence" value="ECO:0007669"/>
    <property type="project" value="UniProtKB-KW"/>
</dbReference>
<dbReference type="Gene3D" id="3.40.50.10190">
    <property type="entry name" value="BRCT domain"/>
    <property type="match status" value="1"/>
</dbReference>
<evidence type="ECO:0000256" key="5">
    <source>
        <dbReference type="SAM" id="MobiDB-lite"/>
    </source>
</evidence>
<evidence type="ECO:0000256" key="3">
    <source>
        <dbReference type="ARBA" id="ARBA00022833"/>
    </source>
</evidence>
<evidence type="ECO:0000256" key="1">
    <source>
        <dbReference type="ARBA" id="ARBA00022723"/>
    </source>
</evidence>
<dbReference type="OMA" id="ARFPKMV"/>
<gene>
    <name evidence="7" type="ORF">BCR37DRAFT_414541</name>
</gene>
<dbReference type="Pfam" id="PF08630">
    <property type="entry name" value="Dfp1_Him1_M"/>
    <property type="match status" value="1"/>
</dbReference>
<dbReference type="GO" id="GO:0003676">
    <property type="term" value="F:nucleic acid binding"/>
    <property type="evidence" value="ECO:0007669"/>
    <property type="project" value="InterPro"/>
</dbReference>
<protein>
    <submittedName>
        <fullName evidence="7">Dfp1/Him1, central region-domain-containing protein</fullName>
    </submittedName>
</protein>
<dbReference type="SMART" id="SM00586">
    <property type="entry name" value="ZnF_DBF"/>
    <property type="match status" value="1"/>
</dbReference>
<proteinExistence type="predicted"/>
<accession>A0A1Y2F992</accession>
<sequence length="472" mass="52955">MQSPARVPLQPRATNIVSQQLRGTLTPVKSAKRTYQHAKLDENSKVAGPQQQQQQQQAAKMEVDDVQGTAAVTERRSVKRVKVDMMLKKATAAATTVTPAVEEVSAKDTTTSVSQALQIRRWAQTYLKQFPSHIFYFDHCSEEDIRKCTKRIHMLDGNVEPFFSKKVNVVVTTREFQKKDSLRGDDSQEASAKTDPKQPANDVLVKAQAMNIRIWSLKKLKDSVLKHLLAESQTQPARAAQSLSHSLRNEKTLGTNSENIIPFTGPFILCRDMSEAYRPIMMREWKATEHSRDGEWPQWRVTKFGRCPFQRDLTAEQSKYQGKVTTVRPDRAKLSYDHINASGMVQITSAIQSNIGKIGRSNGLGPTGKENAGSNAVASLHKKAVTSKRLPKMLTTIEPVEPKKVKVELKSGYCENCRDKFESIEAHLKSLPHRQYASNEENFRELDVLLGKLKRVPLPGVHVPLPSGHGRS</sequence>
<dbReference type="Pfam" id="PF07535">
    <property type="entry name" value="zf-DBF"/>
    <property type="match status" value="1"/>
</dbReference>
<dbReference type="Proteomes" id="UP000193685">
    <property type="component" value="Unassembled WGS sequence"/>
</dbReference>
<dbReference type="InterPro" id="IPR038545">
    <property type="entry name" value="Znf_DBF_sf"/>
</dbReference>
<dbReference type="InterPro" id="IPR036420">
    <property type="entry name" value="BRCT_dom_sf"/>
</dbReference>
<feature type="domain" description="DBF4-type" evidence="6">
    <location>
        <begin position="407"/>
        <end position="456"/>
    </location>
</feature>
<dbReference type="GeneID" id="63788864"/>
<dbReference type="PROSITE" id="PS51265">
    <property type="entry name" value="ZF_DBF4"/>
    <property type="match status" value="1"/>
</dbReference>
<comment type="caution">
    <text evidence="7">The sequence shown here is derived from an EMBL/GenBank/DDBJ whole genome shotgun (WGS) entry which is preliminary data.</text>
</comment>
<dbReference type="InterPro" id="IPR006572">
    <property type="entry name" value="Znf_DBF"/>
</dbReference>
<dbReference type="GO" id="GO:0031431">
    <property type="term" value="C:Dbf4-dependent protein kinase complex"/>
    <property type="evidence" value="ECO:0007669"/>
    <property type="project" value="TreeGrafter"/>
</dbReference>
<keyword evidence="3" id="KW-0862">Zinc</keyword>
<dbReference type="Gene3D" id="6.10.250.3410">
    <property type="entry name" value="DBF zinc finger"/>
    <property type="match status" value="1"/>
</dbReference>
<dbReference type="STRING" id="56484.A0A1Y2F992"/>
<evidence type="ECO:0000256" key="2">
    <source>
        <dbReference type="ARBA" id="ARBA00022771"/>
    </source>
</evidence>
<dbReference type="OrthoDB" id="21380at2759"/>
<dbReference type="InterPro" id="IPR013939">
    <property type="entry name" value="Regulatory_Dfp1/Him1"/>
</dbReference>
<dbReference type="AlphaFoldDB" id="A0A1Y2F992"/>
<feature type="compositionally biased region" description="Basic and acidic residues" evidence="5">
    <location>
        <begin position="178"/>
        <end position="196"/>
    </location>
</feature>
<dbReference type="FunFam" id="6.10.250.3410:FF:000001">
    <property type="entry name" value="Protein DBF4 homolog A"/>
    <property type="match status" value="1"/>
</dbReference>
<reference evidence="7 8" key="1">
    <citation type="submission" date="2016-07" db="EMBL/GenBank/DDBJ databases">
        <title>Pervasive Adenine N6-methylation of Active Genes in Fungi.</title>
        <authorList>
            <consortium name="DOE Joint Genome Institute"/>
            <person name="Mondo S.J."/>
            <person name="Dannebaum R.O."/>
            <person name="Kuo R.C."/>
            <person name="Labutti K."/>
            <person name="Haridas S."/>
            <person name="Kuo A."/>
            <person name="Salamov A."/>
            <person name="Ahrendt S.R."/>
            <person name="Lipzen A."/>
            <person name="Sullivan W."/>
            <person name="Andreopoulos W.B."/>
            <person name="Clum A."/>
            <person name="Lindquist E."/>
            <person name="Daum C."/>
            <person name="Ramamoorthy G.K."/>
            <person name="Gryganskyi A."/>
            <person name="Culley D."/>
            <person name="Magnuson J.K."/>
            <person name="James T.Y."/>
            <person name="O'Malley M.A."/>
            <person name="Stajich J.E."/>
            <person name="Spatafora J.W."/>
            <person name="Visel A."/>
            <person name="Grigoriev I.V."/>
        </authorList>
    </citation>
    <scope>NUCLEOTIDE SEQUENCE [LARGE SCALE GENOMIC DNA]</scope>
    <source>
        <strain evidence="7 8">12-1054</strain>
    </source>
</reference>
<dbReference type="GO" id="GO:0010571">
    <property type="term" value="P:positive regulation of nuclear cell cycle DNA replication"/>
    <property type="evidence" value="ECO:0007669"/>
    <property type="project" value="TreeGrafter"/>
</dbReference>
<keyword evidence="1" id="KW-0479">Metal-binding</keyword>